<proteinExistence type="predicted"/>
<dbReference type="EMBL" id="QZCE01000002">
    <property type="protein sequence ID" value="NEZ63752.1"/>
    <property type="molecule type" value="Genomic_DNA"/>
</dbReference>
<keyword evidence="1" id="KW-1133">Transmembrane helix</keyword>
<dbReference type="InterPro" id="IPR007890">
    <property type="entry name" value="CHASE2"/>
</dbReference>
<dbReference type="Pfam" id="PF05226">
    <property type="entry name" value="CHASE2"/>
    <property type="match status" value="1"/>
</dbReference>
<feature type="transmembrane region" description="Helical" evidence="1">
    <location>
        <begin position="21"/>
        <end position="44"/>
    </location>
</feature>
<dbReference type="Gene3D" id="3.30.565.10">
    <property type="entry name" value="Histidine kinase-like ATPase, C-terminal domain"/>
    <property type="match status" value="1"/>
</dbReference>
<reference evidence="3 4" key="1">
    <citation type="journal article" date="2020" name="Microb. Ecol.">
        <title>Ecogenomics of the Marine Benthic Filamentous Cyanobacterium Adonisia.</title>
        <authorList>
            <person name="Walter J.M."/>
            <person name="Coutinho F.H."/>
            <person name="Leomil L."/>
            <person name="Hargreaves P.I."/>
            <person name="Campeao M.E."/>
            <person name="Vieira V.V."/>
            <person name="Silva B.S."/>
            <person name="Fistarol G.O."/>
            <person name="Salomon P.S."/>
            <person name="Sawabe T."/>
            <person name="Mino S."/>
            <person name="Hosokawa M."/>
            <person name="Miyashita H."/>
            <person name="Maruyama F."/>
            <person name="van Verk M.C."/>
            <person name="Dutilh B.E."/>
            <person name="Thompson C.C."/>
            <person name="Thompson F.L."/>
        </authorList>
    </citation>
    <scope>NUCLEOTIDE SEQUENCE [LARGE SCALE GENOMIC DNA]</scope>
    <source>
        <strain evidence="3 4">CCMR0082</strain>
    </source>
</reference>
<dbReference type="RefSeq" id="WP_163663512.1">
    <property type="nucleotide sequence ID" value="NZ_QZCE01000002.1"/>
</dbReference>
<protein>
    <submittedName>
        <fullName evidence="3">CHASE2 domain-containing protein</fullName>
    </submittedName>
</protein>
<feature type="domain" description="CHASE2" evidence="2">
    <location>
        <begin position="44"/>
        <end position="347"/>
    </location>
</feature>
<evidence type="ECO:0000259" key="2">
    <source>
        <dbReference type="SMART" id="SM01080"/>
    </source>
</evidence>
<keyword evidence="1" id="KW-0812">Transmembrane</keyword>
<comment type="caution">
    <text evidence="3">The sequence shown here is derived from an EMBL/GenBank/DDBJ whole genome shotgun (WGS) entry which is preliminary data.</text>
</comment>
<evidence type="ECO:0000313" key="3">
    <source>
        <dbReference type="EMBL" id="NEZ63752.1"/>
    </source>
</evidence>
<feature type="transmembrane region" description="Helical" evidence="1">
    <location>
        <begin position="334"/>
        <end position="351"/>
    </location>
</feature>
<evidence type="ECO:0000256" key="1">
    <source>
        <dbReference type="SAM" id="Phobius"/>
    </source>
</evidence>
<feature type="transmembrane region" description="Helical" evidence="1">
    <location>
        <begin position="388"/>
        <end position="404"/>
    </location>
</feature>
<dbReference type="SUPFAM" id="SSF55874">
    <property type="entry name" value="ATPase domain of HSP90 chaperone/DNA topoisomerase II/histidine kinase"/>
    <property type="match status" value="1"/>
</dbReference>
<accession>A0A6M0S7F3</accession>
<organism evidence="3 4">
    <name type="scientific">Adonisia turfae CCMR0082</name>
    <dbReference type="NCBI Taxonomy" id="2304604"/>
    <lineage>
        <taxon>Bacteria</taxon>
        <taxon>Bacillati</taxon>
        <taxon>Cyanobacteriota</taxon>
        <taxon>Adonisia</taxon>
        <taxon>Adonisia turfae</taxon>
    </lineage>
</organism>
<sequence length="638" mass="71538">MAHNTNITLAWQHLPNSLKNWQLSILPGLTLTGLIIIVRLLGVFQAIEWRTLDLFLRLRSAETTDTRVLVVAIDETDIQNLGTYPLPGQTLATLLRQLDQYQPRAVGIDIFRDLPEKSGNQDFVEALADLPYVFGIEFLGQTGESIGPPPTLPYERVGFSDYPLDDDGAVRRSLLGRPKDSGVYQFSLAMRLTSEYLRHEGIPLENGLKNPDAMRFGAVEIEPFYPNTGGYVRADANAQQTLINFRSGPEPFRMVPLRDVLADNVSPSWIKDSVILIGIISPGHKDNVTSAALVGKNPGAVSGVEIHAHVVSQILSAVLDNRPLLRSLPDIGEYLWILWWGTAGIVLVGVVPTPSRHLILVLMTGVGLVFTSYVALSVGWWLPLKPPLIAFLLNGLVLPGILLYDQMLRSRIEAGQRVIRHTYNAVHNGPLQTLALILKDVDDPDKTIDRPQLSAKLDQLNQEIRAVYNTLEEELKPQNNQLHLQSQGPTLDLDMVLHELLYEVFEQTIQRDFPHFKSIKFNVVQFESMEDSRLGREEKRYLCRFLEEALCNVGRYAQGATKLTVNCLATENENLILVQDNGKTVLKDDSKYINRLEGGRGTWQAQQLAHHLKGQFKRFSVSPHGTCCELRWPISKPR</sequence>
<dbReference type="InterPro" id="IPR036890">
    <property type="entry name" value="HATPase_C_sf"/>
</dbReference>
<evidence type="ECO:0000313" key="4">
    <source>
        <dbReference type="Proteomes" id="UP000473574"/>
    </source>
</evidence>
<dbReference type="AlphaFoldDB" id="A0A6M0S7F3"/>
<keyword evidence="1" id="KW-0472">Membrane</keyword>
<dbReference type="Proteomes" id="UP000473574">
    <property type="component" value="Unassembled WGS sequence"/>
</dbReference>
<dbReference type="SMART" id="SM01080">
    <property type="entry name" value="CHASE2"/>
    <property type="match status" value="1"/>
</dbReference>
<gene>
    <name evidence="3" type="ORF">D0962_13310</name>
</gene>
<feature type="transmembrane region" description="Helical" evidence="1">
    <location>
        <begin position="358"/>
        <end position="382"/>
    </location>
</feature>
<name>A0A6M0S7F3_9CYAN</name>